<dbReference type="Pfam" id="PF00379">
    <property type="entry name" value="Chitin_bind_4"/>
    <property type="match status" value="1"/>
</dbReference>
<proteinExistence type="predicted"/>
<keyword evidence="1 2" id="KW-0193">Cuticle</keyword>
<evidence type="ECO:0000256" key="2">
    <source>
        <dbReference type="PROSITE-ProRule" id="PRU00497"/>
    </source>
</evidence>
<protein>
    <submittedName>
        <fullName evidence="4">Cuticle protein</fullName>
    </submittedName>
</protein>
<evidence type="ECO:0000313" key="4">
    <source>
        <dbReference type="EMBL" id="MBY17361.1"/>
    </source>
</evidence>
<evidence type="ECO:0000256" key="3">
    <source>
        <dbReference type="SAM" id="SignalP"/>
    </source>
</evidence>
<dbReference type="InterPro" id="IPR051217">
    <property type="entry name" value="Insect_Cuticle_Struc_Prot"/>
</dbReference>
<dbReference type="InterPro" id="IPR000618">
    <property type="entry name" value="Insect_cuticle"/>
</dbReference>
<gene>
    <name evidence="4" type="primary">Ccp84Ab_0</name>
    <name evidence="4" type="ORF">g.3440</name>
</gene>
<reference evidence="4" key="1">
    <citation type="submission" date="2018-04" db="EMBL/GenBank/DDBJ databases">
        <title>Transcriptome of Schizaphis graminum biotype I.</title>
        <authorList>
            <person name="Scully E.D."/>
            <person name="Geib S.M."/>
            <person name="Palmer N.A."/>
            <person name="Koch K."/>
            <person name="Bradshaw J."/>
            <person name="Heng-Moss T."/>
            <person name="Sarath G."/>
        </authorList>
    </citation>
    <scope>NUCLEOTIDE SEQUENCE</scope>
</reference>
<dbReference type="EMBL" id="GGMR01004742">
    <property type="protein sequence ID" value="MBY17361.1"/>
    <property type="molecule type" value="Transcribed_RNA"/>
</dbReference>
<evidence type="ECO:0000256" key="1">
    <source>
        <dbReference type="ARBA" id="ARBA00022460"/>
    </source>
</evidence>
<dbReference type="AlphaFoldDB" id="A0A2S2NJJ8"/>
<sequence length="144" mass="15716">MQCIKVTISSLLLAVLMVLCMLQMASAGYNFGYGVNDPSSGDIKDQQETKNGDQLTGYYRLLDSDGLVRTVNYQSHPSTGFTAQVNRDPIGMEGQAKYRSAEAVAAEPQKSWPAVPRTPLIPTVPIARFDDGIAYGPPEGYPQW</sequence>
<dbReference type="PROSITE" id="PS51155">
    <property type="entry name" value="CHIT_BIND_RR_2"/>
    <property type="match status" value="1"/>
</dbReference>
<feature type="signal peptide" evidence="3">
    <location>
        <begin position="1"/>
        <end position="27"/>
    </location>
</feature>
<accession>A0A2S2NJJ8</accession>
<organism evidence="4">
    <name type="scientific">Schizaphis graminum</name>
    <name type="common">Green bug aphid</name>
    <dbReference type="NCBI Taxonomy" id="13262"/>
    <lineage>
        <taxon>Eukaryota</taxon>
        <taxon>Metazoa</taxon>
        <taxon>Ecdysozoa</taxon>
        <taxon>Arthropoda</taxon>
        <taxon>Hexapoda</taxon>
        <taxon>Insecta</taxon>
        <taxon>Pterygota</taxon>
        <taxon>Neoptera</taxon>
        <taxon>Paraneoptera</taxon>
        <taxon>Hemiptera</taxon>
        <taxon>Sternorrhyncha</taxon>
        <taxon>Aphidomorpha</taxon>
        <taxon>Aphidoidea</taxon>
        <taxon>Aphididae</taxon>
        <taxon>Aphidini</taxon>
        <taxon>Schizaphis</taxon>
    </lineage>
</organism>
<dbReference type="GO" id="GO:0031012">
    <property type="term" value="C:extracellular matrix"/>
    <property type="evidence" value="ECO:0007669"/>
    <property type="project" value="TreeGrafter"/>
</dbReference>
<dbReference type="PANTHER" id="PTHR12236:SF95">
    <property type="entry name" value="CUTICULAR PROTEIN 76BD, ISOFORM C-RELATED"/>
    <property type="match status" value="1"/>
</dbReference>
<dbReference type="GO" id="GO:0042302">
    <property type="term" value="F:structural constituent of cuticle"/>
    <property type="evidence" value="ECO:0007669"/>
    <property type="project" value="UniProtKB-UniRule"/>
</dbReference>
<keyword evidence="3" id="KW-0732">Signal</keyword>
<dbReference type="GO" id="GO:0005615">
    <property type="term" value="C:extracellular space"/>
    <property type="evidence" value="ECO:0007669"/>
    <property type="project" value="TreeGrafter"/>
</dbReference>
<name>A0A2S2NJJ8_SCHGA</name>
<feature type="chain" id="PRO_5015752577" evidence="3">
    <location>
        <begin position="28"/>
        <end position="144"/>
    </location>
</feature>
<dbReference type="PANTHER" id="PTHR12236">
    <property type="entry name" value="STRUCTURAL CONTITUENT OF CUTICLE"/>
    <property type="match status" value="1"/>
</dbReference>